<dbReference type="InterPro" id="IPR013783">
    <property type="entry name" value="Ig-like_fold"/>
</dbReference>
<accession>A0A674IST3</accession>
<dbReference type="InterPro" id="IPR013098">
    <property type="entry name" value="Ig_I-set"/>
</dbReference>
<dbReference type="PANTHER" id="PTHR35971">
    <property type="entry name" value="SI:DKEY-31G6.6"/>
    <property type="match status" value="1"/>
</dbReference>
<dbReference type="Proteomes" id="UP000472274">
    <property type="component" value="Unplaced"/>
</dbReference>
<keyword evidence="4" id="KW-1015">Disulfide bond</keyword>
<dbReference type="InterPro" id="IPR052385">
    <property type="entry name" value="Obscurin/Obscurin-like_Reg"/>
</dbReference>
<keyword evidence="2" id="KW-0963">Cytoplasm</keyword>
<proteinExistence type="predicted"/>
<keyword evidence="3" id="KW-0597">Phosphoprotein</keyword>
<dbReference type="SMART" id="SM00408">
    <property type="entry name" value="IGc2"/>
    <property type="match status" value="2"/>
</dbReference>
<dbReference type="Pfam" id="PF07679">
    <property type="entry name" value="I-set"/>
    <property type="match status" value="2"/>
</dbReference>
<dbReference type="GeneTree" id="ENSGT00940000154756"/>
<evidence type="ECO:0000259" key="5">
    <source>
        <dbReference type="PROSITE" id="PS50835"/>
    </source>
</evidence>
<evidence type="ECO:0000313" key="6">
    <source>
        <dbReference type="Ensembl" id="ENSTMTP00000011263.1"/>
    </source>
</evidence>
<dbReference type="PROSITE" id="PS50835">
    <property type="entry name" value="IG_LIKE"/>
    <property type="match status" value="2"/>
</dbReference>
<dbReference type="SUPFAM" id="SSF48726">
    <property type="entry name" value="Immunoglobulin"/>
    <property type="match status" value="2"/>
</dbReference>
<dbReference type="InParanoid" id="A0A674IST3"/>
<dbReference type="InterPro" id="IPR007110">
    <property type="entry name" value="Ig-like_dom"/>
</dbReference>
<sequence>MKYLFVLCPSALPVRFKKELKNEEATESGTATLHCELTKAVDSVEWMKDQKVLKPSGKYRMRQEGRFAELIIQDLDLADAGDYTCVCGNQKTTAALTVNELNNEEVSEGGTVTLHCKLSKPAPVEWKKGQKALRPSEKCKISQEGPFAELLIHDLDLTDAGDYTCVCGEQQTTATLTVNGKKKHTAYVPYKTI</sequence>
<dbReference type="PANTHER" id="PTHR35971:SF5">
    <property type="entry name" value="OBSCURIN LIKE CYTOSKELETAL ADAPTOR 1"/>
    <property type="match status" value="1"/>
</dbReference>
<evidence type="ECO:0000313" key="7">
    <source>
        <dbReference type="Proteomes" id="UP000472274"/>
    </source>
</evidence>
<protein>
    <recommendedName>
        <fullName evidence="5">Ig-like domain-containing protein</fullName>
    </recommendedName>
</protein>
<reference evidence="6" key="2">
    <citation type="submission" date="2025-09" db="UniProtKB">
        <authorList>
            <consortium name="Ensembl"/>
        </authorList>
    </citation>
    <scope>IDENTIFICATION</scope>
</reference>
<feature type="domain" description="Ig-like" evidence="5">
    <location>
        <begin position="105"/>
        <end position="177"/>
    </location>
</feature>
<dbReference type="Gene3D" id="2.60.40.10">
    <property type="entry name" value="Immunoglobulins"/>
    <property type="match status" value="2"/>
</dbReference>
<evidence type="ECO:0000256" key="4">
    <source>
        <dbReference type="ARBA" id="ARBA00023157"/>
    </source>
</evidence>
<dbReference type="InterPro" id="IPR036179">
    <property type="entry name" value="Ig-like_dom_sf"/>
</dbReference>
<reference evidence="6" key="1">
    <citation type="submission" date="2025-08" db="UniProtKB">
        <authorList>
            <consortium name="Ensembl"/>
        </authorList>
    </citation>
    <scope>IDENTIFICATION</scope>
</reference>
<feature type="domain" description="Ig-like" evidence="5">
    <location>
        <begin position="9"/>
        <end position="97"/>
    </location>
</feature>
<comment type="subcellular location">
    <subcellularLocation>
        <location evidence="1">Cytoplasm</location>
    </subcellularLocation>
</comment>
<dbReference type="InterPro" id="IPR003598">
    <property type="entry name" value="Ig_sub2"/>
</dbReference>
<evidence type="ECO:0000256" key="2">
    <source>
        <dbReference type="ARBA" id="ARBA00022490"/>
    </source>
</evidence>
<keyword evidence="7" id="KW-1185">Reference proteome</keyword>
<dbReference type="FunFam" id="2.60.40.10:FF:000228">
    <property type="entry name" value="obscurin isoform X4"/>
    <property type="match status" value="2"/>
</dbReference>
<dbReference type="AlphaFoldDB" id="A0A674IST3"/>
<dbReference type="GO" id="GO:0005737">
    <property type="term" value="C:cytoplasm"/>
    <property type="evidence" value="ECO:0007669"/>
    <property type="project" value="UniProtKB-SubCell"/>
</dbReference>
<evidence type="ECO:0000256" key="1">
    <source>
        <dbReference type="ARBA" id="ARBA00004496"/>
    </source>
</evidence>
<dbReference type="InterPro" id="IPR003599">
    <property type="entry name" value="Ig_sub"/>
</dbReference>
<dbReference type="SMART" id="SM00409">
    <property type="entry name" value="IG"/>
    <property type="match status" value="2"/>
</dbReference>
<dbReference type="CDD" id="cd00096">
    <property type="entry name" value="Ig"/>
    <property type="match status" value="1"/>
</dbReference>
<evidence type="ECO:0000256" key="3">
    <source>
        <dbReference type="ARBA" id="ARBA00022553"/>
    </source>
</evidence>
<dbReference type="Ensembl" id="ENSTMTT00000011635.1">
    <property type="protein sequence ID" value="ENSTMTP00000011263.1"/>
    <property type="gene ID" value="ENSTMTG00000008161.1"/>
</dbReference>
<name>A0A674IST3_9SAUR</name>
<organism evidence="6 7">
    <name type="scientific">Terrapene triunguis</name>
    <name type="common">Three-toed box turtle</name>
    <dbReference type="NCBI Taxonomy" id="2587831"/>
    <lineage>
        <taxon>Eukaryota</taxon>
        <taxon>Metazoa</taxon>
        <taxon>Chordata</taxon>
        <taxon>Craniata</taxon>
        <taxon>Vertebrata</taxon>
        <taxon>Euteleostomi</taxon>
        <taxon>Archelosauria</taxon>
        <taxon>Testudinata</taxon>
        <taxon>Testudines</taxon>
        <taxon>Cryptodira</taxon>
        <taxon>Durocryptodira</taxon>
        <taxon>Testudinoidea</taxon>
        <taxon>Emydidae</taxon>
        <taxon>Terrapene</taxon>
    </lineage>
</organism>